<evidence type="ECO:0000313" key="4">
    <source>
        <dbReference type="Proteomes" id="UP000546642"/>
    </source>
</evidence>
<organism evidence="3 4">
    <name type="scientific">Nocardiopsis mwathae</name>
    <dbReference type="NCBI Taxonomy" id="1472723"/>
    <lineage>
        <taxon>Bacteria</taxon>
        <taxon>Bacillati</taxon>
        <taxon>Actinomycetota</taxon>
        <taxon>Actinomycetes</taxon>
        <taxon>Streptosporangiales</taxon>
        <taxon>Nocardiopsidaceae</taxon>
        <taxon>Nocardiopsis</taxon>
    </lineage>
</organism>
<evidence type="ECO:0000313" key="3">
    <source>
        <dbReference type="EMBL" id="MBB6174945.1"/>
    </source>
</evidence>
<dbReference type="Gene3D" id="3.40.50.300">
    <property type="entry name" value="P-loop containing nucleotide triphosphate hydrolases"/>
    <property type="match status" value="1"/>
</dbReference>
<comment type="similarity">
    <text evidence="1">Belongs to the GSP E family.</text>
</comment>
<dbReference type="InterPro" id="IPR001482">
    <property type="entry name" value="T2SS/T4SS_dom"/>
</dbReference>
<dbReference type="AlphaFoldDB" id="A0A7W9YMY1"/>
<dbReference type="Gene3D" id="3.30.450.380">
    <property type="match status" value="1"/>
</dbReference>
<dbReference type="GO" id="GO:0016887">
    <property type="term" value="F:ATP hydrolysis activity"/>
    <property type="evidence" value="ECO:0007669"/>
    <property type="project" value="InterPro"/>
</dbReference>
<sequence length="448" mass="47809">MSDQLHERPALSGDHGQTVLQWAQYVSAEAMRRLSGAVANGEALVGDEYRHRAERVIRHVLDEAAQRALSQGRPVLDAATEQAVTRRALAQVCGLGPLQELLDDPEIENINLTGTTVWVRHADGRREQRPPVVASPEELVALVRRIAAESPAGERRFDPAAPILDMPLSDGSRLNAIMEVSHVPVVSIRRHRYRTTTLKKLRDLGTLDDALVSLLRAAVRARRNIVITGGTGAGKTTLLRGLAAEIPASERIVTIEDVAELGLERDATAHPDAVALHARPPNVEGAGEVTVAELVRAALRMSPDRVIVGETRGSETVPLLNAMSQGNDGSLTTLHAASSEGAFSKLGAYAAQSAERLPLEATTLLIAAAVHLVVHISASPTGDRMVSSVREVVGGEGQRVVSNEIYRRARDGSLLAAAPPSPGTVDVLAEHGFDIHRLVGGELQGWAS</sequence>
<gene>
    <name evidence="3" type="ORF">HNR23_005005</name>
</gene>
<evidence type="ECO:0000259" key="2">
    <source>
        <dbReference type="Pfam" id="PF00437"/>
    </source>
</evidence>
<dbReference type="InterPro" id="IPR050921">
    <property type="entry name" value="T4SS_GSP_E_ATPase"/>
</dbReference>
<protein>
    <submittedName>
        <fullName evidence="3">Flp pilus assembly CpaF family ATPase</fullName>
    </submittedName>
</protein>
<comment type="caution">
    <text evidence="3">The sequence shown here is derived from an EMBL/GenBank/DDBJ whole genome shotgun (WGS) entry which is preliminary data.</text>
</comment>
<dbReference type="PANTHER" id="PTHR30486">
    <property type="entry name" value="TWITCHING MOTILITY PROTEIN PILT"/>
    <property type="match status" value="1"/>
</dbReference>
<name>A0A7W9YMY1_9ACTN</name>
<accession>A0A7W9YMY1</accession>
<dbReference type="CDD" id="cd01130">
    <property type="entry name" value="VirB11-like_ATPase"/>
    <property type="match status" value="1"/>
</dbReference>
<feature type="domain" description="Bacterial type II secretion system protein E" evidence="2">
    <location>
        <begin position="156"/>
        <end position="374"/>
    </location>
</feature>
<evidence type="ECO:0000256" key="1">
    <source>
        <dbReference type="ARBA" id="ARBA00006611"/>
    </source>
</evidence>
<dbReference type="SUPFAM" id="SSF52540">
    <property type="entry name" value="P-loop containing nucleoside triphosphate hydrolases"/>
    <property type="match status" value="1"/>
</dbReference>
<reference evidence="3 4" key="1">
    <citation type="submission" date="2020-08" db="EMBL/GenBank/DDBJ databases">
        <title>Sequencing the genomes of 1000 actinobacteria strains.</title>
        <authorList>
            <person name="Klenk H.-P."/>
        </authorList>
    </citation>
    <scope>NUCLEOTIDE SEQUENCE [LARGE SCALE GENOMIC DNA]</scope>
    <source>
        <strain evidence="3 4">DSM 46659</strain>
    </source>
</reference>
<dbReference type="RefSeq" id="WP_184079309.1">
    <property type="nucleotide sequence ID" value="NZ_JACHDS010000001.1"/>
</dbReference>
<proteinExistence type="inferred from homology"/>
<dbReference type="InterPro" id="IPR027417">
    <property type="entry name" value="P-loop_NTPase"/>
</dbReference>
<keyword evidence="4" id="KW-1185">Reference proteome</keyword>
<dbReference type="EMBL" id="JACHDS010000001">
    <property type="protein sequence ID" value="MBB6174945.1"/>
    <property type="molecule type" value="Genomic_DNA"/>
</dbReference>
<dbReference type="Pfam" id="PF00437">
    <property type="entry name" value="T2SSE"/>
    <property type="match status" value="1"/>
</dbReference>
<dbReference type="Proteomes" id="UP000546642">
    <property type="component" value="Unassembled WGS sequence"/>
</dbReference>
<dbReference type="PANTHER" id="PTHR30486:SF6">
    <property type="entry name" value="TYPE IV PILUS RETRACTATION ATPASE PILT"/>
    <property type="match status" value="1"/>
</dbReference>